<protein>
    <submittedName>
        <fullName evidence="2">Uncharacterized protein</fullName>
    </submittedName>
</protein>
<feature type="coiled-coil region" evidence="1">
    <location>
        <begin position="8"/>
        <end position="35"/>
    </location>
</feature>
<accession>A0AAU7DML6</accession>
<gene>
    <name evidence="2" type="ORF">P8935_04135</name>
</gene>
<reference evidence="2" key="1">
    <citation type="submission" date="2023-03" db="EMBL/GenBank/DDBJ databases">
        <title>Edaphobacter sp.</title>
        <authorList>
            <person name="Huber K.J."/>
            <person name="Papendorf J."/>
            <person name="Pilke C."/>
            <person name="Bunk B."/>
            <person name="Sproeer C."/>
            <person name="Pester M."/>
        </authorList>
    </citation>
    <scope>NUCLEOTIDE SEQUENCE</scope>
    <source>
        <strain evidence="2">DSM 110680</strain>
    </source>
</reference>
<dbReference type="AlphaFoldDB" id="A0AAU7DML6"/>
<proteinExistence type="predicted"/>
<dbReference type="EMBL" id="CP121196">
    <property type="protein sequence ID" value="XBH18528.1"/>
    <property type="molecule type" value="Genomic_DNA"/>
</dbReference>
<evidence type="ECO:0000313" key="2">
    <source>
        <dbReference type="EMBL" id="XBH18528.1"/>
    </source>
</evidence>
<keyword evidence="1" id="KW-0175">Coiled coil</keyword>
<dbReference type="RefSeq" id="WP_348263752.1">
    <property type="nucleotide sequence ID" value="NZ_CP121196.1"/>
</dbReference>
<evidence type="ECO:0000256" key="1">
    <source>
        <dbReference type="SAM" id="Coils"/>
    </source>
</evidence>
<organism evidence="2">
    <name type="scientific">Telmatobacter sp. DSM 110680</name>
    <dbReference type="NCBI Taxonomy" id="3036704"/>
    <lineage>
        <taxon>Bacteria</taxon>
        <taxon>Pseudomonadati</taxon>
        <taxon>Acidobacteriota</taxon>
        <taxon>Terriglobia</taxon>
        <taxon>Terriglobales</taxon>
        <taxon>Acidobacteriaceae</taxon>
        <taxon>Telmatobacter</taxon>
    </lineage>
</organism>
<sequence>MDPYRIAYEQAMTELNEITRKFDLLRMQKAQVENLINAFRPLIENADQTANAIAG</sequence>
<name>A0AAU7DML6_9BACT</name>